<keyword evidence="3" id="KW-1185">Reference proteome</keyword>
<evidence type="ECO:0000313" key="3">
    <source>
        <dbReference type="Proteomes" id="UP001557470"/>
    </source>
</evidence>
<comment type="caution">
    <text evidence="2">The sequence shown here is derived from an EMBL/GenBank/DDBJ whole genome shotgun (WGS) entry which is preliminary data.</text>
</comment>
<dbReference type="Proteomes" id="UP001557470">
    <property type="component" value="Unassembled WGS sequence"/>
</dbReference>
<reference evidence="2 3" key="1">
    <citation type="submission" date="2024-06" db="EMBL/GenBank/DDBJ databases">
        <authorList>
            <person name="Pan Q."/>
            <person name="Wen M."/>
            <person name="Jouanno E."/>
            <person name="Zahm M."/>
            <person name="Klopp C."/>
            <person name="Cabau C."/>
            <person name="Louis A."/>
            <person name="Berthelot C."/>
            <person name="Parey E."/>
            <person name="Roest Crollius H."/>
            <person name="Montfort J."/>
            <person name="Robinson-Rechavi M."/>
            <person name="Bouchez O."/>
            <person name="Lampietro C."/>
            <person name="Lopez Roques C."/>
            <person name="Donnadieu C."/>
            <person name="Postlethwait J."/>
            <person name="Bobe J."/>
            <person name="Verreycken H."/>
            <person name="Guiguen Y."/>
        </authorList>
    </citation>
    <scope>NUCLEOTIDE SEQUENCE [LARGE SCALE GENOMIC DNA]</scope>
    <source>
        <strain evidence="2">Up_M1</strain>
        <tissue evidence="2">Testis</tissue>
    </source>
</reference>
<gene>
    <name evidence="2" type="ORF">UPYG_G00055380</name>
</gene>
<feature type="compositionally biased region" description="Polar residues" evidence="1">
    <location>
        <begin position="36"/>
        <end position="55"/>
    </location>
</feature>
<accession>A0ABD0X838</accession>
<dbReference type="EMBL" id="JAGEUA010000002">
    <property type="protein sequence ID" value="KAL1005161.1"/>
    <property type="molecule type" value="Genomic_DNA"/>
</dbReference>
<name>A0ABD0X838_UMBPY</name>
<dbReference type="AlphaFoldDB" id="A0ABD0X838"/>
<feature type="region of interest" description="Disordered" evidence="1">
    <location>
        <begin position="20"/>
        <end position="66"/>
    </location>
</feature>
<sequence>MSGATGESGLSLVLDVKEKEEEGFPGFAKRPDNCSEMITSTSGEPKQHLSGSGYQSERRGGRSRFC</sequence>
<evidence type="ECO:0000313" key="2">
    <source>
        <dbReference type="EMBL" id="KAL1005161.1"/>
    </source>
</evidence>
<protein>
    <submittedName>
        <fullName evidence="2">Uncharacterized protein</fullName>
    </submittedName>
</protein>
<proteinExistence type="predicted"/>
<organism evidence="2 3">
    <name type="scientific">Umbra pygmaea</name>
    <name type="common">Eastern mudminnow</name>
    <dbReference type="NCBI Taxonomy" id="75934"/>
    <lineage>
        <taxon>Eukaryota</taxon>
        <taxon>Metazoa</taxon>
        <taxon>Chordata</taxon>
        <taxon>Craniata</taxon>
        <taxon>Vertebrata</taxon>
        <taxon>Euteleostomi</taxon>
        <taxon>Actinopterygii</taxon>
        <taxon>Neopterygii</taxon>
        <taxon>Teleostei</taxon>
        <taxon>Protacanthopterygii</taxon>
        <taxon>Esociformes</taxon>
        <taxon>Umbridae</taxon>
        <taxon>Umbra</taxon>
    </lineage>
</organism>
<evidence type="ECO:0000256" key="1">
    <source>
        <dbReference type="SAM" id="MobiDB-lite"/>
    </source>
</evidence>